<gene>
    <name evidence="3" type="ORF">J2S19_001491</name>
</gene>
<sequence length="155" mass="17250">MLVLLINMFQSGVANLKKSLYILGIFLIIIGFVGLINHLSMLNRAIKAEQVMYDTYNPSLILVQLAGTTTPYLTCLIGGGLILAVAVFITEFQKRTEASIQIIDMLNEKRSVVNNQQSESSDTQNKDDQPKSQTTEDANIANPDKGYDGRFYWKG</sequence>
<evidence type="ECO:0000313" key="4">
    <source>
        <dbReference type="Proteomes" id="UP001234495"/>
    </source>
</evidence>
<protein>
    <submittedName>
        <fullName evidence="3">Uncharacterized protein</fullName>
    </submittedName>
</protein>
<keyword evidence="4" id="KW-1185">Reference proteome</keyword>
<keyword evidence="2" id="KW-1133">Transmembrane helix</keyword>
<keyword evidence="2" id="KW-0472">Membrane</keyword>
<feature type="compositionally biased region" description="Polar residues" evidence="1">
    <location>
        <begin position="113"/>
        <end position="123"/>
    </location>
</feature>
<comment type="caution">
    <text evidence="3">The sequence shown here is derived from an EMBL/GenBank/DDBJ whole genome shotgun (WGS) entry which is preliminary data.</text>
</comment>
<dbReference type="Proteomes" id="UP001234495">
    <property type="component" value="Unassembled WGS sequence"/>
</dbReference>
<feature type="transmembrane region" description="Helical" evidence="2">
    <location>
        <begin position="61"/>
        <end position="89"/>
    </location>
</feature>
<name>A0ABT9ZDC2_9BACI</name>
<keyword evidence="2" id="KW-0812">Transmembrane</keyword>
<feature type="region of interest" description="Disordered" evidence="1">
    <location>
        <begin position="113"/>
        <end position="155"/>
    </location>
</feature>
<proteinExistence type="predicted"/>
<accession>A0ABT9ZDC2</accession>
<evidence type="ECO:0000256" key="1">
    <source>
        <dbReference type="SAM" id="MobiDB-lite"/>
    </source>
</evidence>
<evidence type="ECO:0000256" key="2">
    <source>
        <dbReference type="SAM" id="Phobius"/>
    </source>
</evidence>
<organism evidence="3 4">
    <name type="scientific">Metabacillus malikii</name>
    <dbReference type="NCBI Taxonomy" id="1504265"/>
    <lineage>
        <taxon>Bacteria</taxon>
        <taxon>Bacillati</taxon>
        <taxon>Bacillota</taxon>
        <taxon>Bacilli</taxon>
        <taxon>Bacillales</taxon>
        <taxon>Bacillaceae</taxon>
        <taxon>Metabacillus</taxon>
    </lineage>
</organism>
<dbReference type="EMBL" id="JAUSUD010000005">
    <property type="protein sequence ID" value="MDQ0230237.1"/>
    <property type="molecule type" value="Genomic_DNA"/>
</dbReference>
<evidence type="ECO:0000313" key="3">
    <source>
        <dbReference type="EMBL" id="MDQ0230237.1"/>
    </source>
</evidence>
<feature type="transmembrane region" description="Helical" evidence="2">
    <location>
        <begin position="20"/>
        <end position="41"/>
    </location>
</feature>
<reference evidence="3 4" key="1">
    <citation type="submission" date="2023-07" db="EMBL/GenBank/DDBJ databases">
        <title>Genomic Encyclopedia of Type Strains, Phase IV (KMG-IV): sequencing the most valuable type-strain genomes for metagenomic binning, comparative biology and taxonomic classification.</title>
        <authorList>
            <person name="Goeker M."/>
        </authorList>
    </citation>
    <scope>NUCLEOTIDE SEQUENCE [LARGE SCALE GENOMIC DNA]</scope>
    <source>
        <strain evidence="3 4">DSM 29005</strain>
    </source>
</reference>